<dbReference type="GO" id="GO:0005462">
    <property type="term" value="F:UDP-N-acetylglucosamine transmembrane transporter activity"/>
    <property type="evidence" value="ECO:0007669"/>
    <property type="project" value="TreeGrafter"/>
</dbReference>
<keyword evidence="6 7" id="KW-0472">Membrane</keyword>
<evidence type="ECO:0000256" key="7">
    <source>
        <dbReference type="SAM" id="Phobius"/>
    </source>
</evidence>
<feature type="transmembrane region" description="Helical" evidence="7">
    <location>
        <begin position="295"/>
        <end position="316"/>
    </location>
</feature>
<organism evidence="8 9">
    <name type="scientific">Elsinoe batatas</name>
    <dbReference type="NCBI Taxonomy" id="2601811"/>
    <lineage>
        <taxon>Eukaryota</taxon>
        <taxon>Fungi</taxon>
        <taxon>Dikarya</taxon>
        <taxon>Ascomycota</taxon>
        <taxon>Pezizomycotina</taxon>
        <taxon>Dothideomycetes</taxon>
        <taxon>Dothideomycetidae</taxon>
        <taxon>Myriangiales</taxon>
        <taxon>Elsinoaceae</taxon>
        <taxon>Elsinoe</taxon>
    </lineage>
</organism>
<gene>
    <name evidence="8" type="ORF">KVT40_005451</name>
</gene>
<feature type="transmembrane region" description="Helical" evidence="7">
    <location>
        <begin position="323"/>
        <end position="344"/>
    </location>
</feature>
<proteinExistence type="predicted"/>
<reference evidence="8" key="1">
    <citation type="submission" date="2021-07" db="EMBL/GenBank/DDBJ databases">
        <title>Elsinoe batatas strain:CRI-CJ2 Genome sequencing and assembly.</title>
        <authorList>
            <person name="Huang L."/>
        </authorList>
    </citation>
    <scope>NUCLEOTIDE SEQUENCE</scope>
    <source>
        <strain evidence="8">CRI-CJ2</strain>
    </source>
</reference>
<feature type="transmembrane region" description="Helical" evidence="7">
    <location>
        <begin position="106"/>
        <end position="126"/>
    </location>
</feature>
<keyword evidence="5 7" id="KW-1133">Transmembrane helix</keyword>
<dbReference type="Pfam" id="PF08449">
    <property type="entry name" value="UAA"/>
    <property type="match status" value="1"/>
</dbReference>
<dbReference type="GO" id="GO:0000139">
    <property type="term" value="C:Golgi membrane"/>
    <property type="evidence" value="ECO:0007669"/>
    <property type="project" value="TreeGrafter"/>
</dbReference>
<feature type="transmembrane region" description="Helical" evidence="7">
    <location>
        <begin position="133"/>
        <end position="152"/>
    </location>
</feature>
<feature type="transmembrane region" description="Helical" evidence="7">
    <location>
        <begin position="194"/>
        <end position="215"/>
    </location>
</feature>
<evidence type="ECO:0000256" key="3">
    <source>
        <dbReference type="ARBA" id="ARBA00022597"/>
    </source>
</evidence>
<dbReference type="Proteomes" id="UP000809789">
    <property type="component" value="Unassembled WGS sequence"/>
</dbReference>
<comment type="caution">
    <text evidence="8">The sequence shown here is derived from an EMBL/GenBank/DDBJ whole genome shotgun (WGS) entry which is preliminary data.</text>
</comment>
<protein>
    <recommendedName>
        <fullName evidence="10">UAA transporter</fullName>
    </recommendedName>
</protein>
<dbReference type="InterPro" id="IPR013657">
    <property type="entry name" value="SCL35B1-4/HUT1"/>
</dbReference>
<evidence type="ECO:0000313" key="8">
    <source>
        <dbReference type="EMBL" id="KAG8626506.1"/>
    </source>
</evidence>
<feature type="transmembrane region" description="Helical" evidence="7">
    <location>
        <begin position="36"/>
        <end position="58"/>
    </location>
</feature>
<dbReference type="PANTHER" id="PTHR10778">
    <property type="entry name" value="SOLUTE CARRIER FAMILY 35 MEMBER B"/>
    <property type="match status" value="1"/>
</dbReference>
<dbReference type="OrthoDB" id="999962at2759"/>
<keyword evidence="3" id="KW-0762">Sugar transport</keyword>
<evidence type="ECO:0000256" key="5">
    <source>
        <dbReference type="ARBA" id="ARBA00022989"/>
    </source>
</evidence>
<dbReference type="GO" id="GO:0005789">
    <property type="term" value="C:endoplasmic reticulum membrane"/>
    <property type="evidence" value="ECO:0007669"/>
    <property type="project" value="TreeGrafter"/>
</dbReference>
<sequence>MIQVFGPLSIITLIFGGCCSNVYALEEILKQEPDSGLLITALQFLLATLLSLPTQLSSPPHAPRKTPSSSSPIKPPVPFPRWALIASMFFAVNMLNNWAFAFSISVPVHIILRSFGSVWTMLAGWLRGKSYTALQTFSVVLLTFGVIVSAWADAEGKGKVSSPSSSSAAGGQVGKGAGGGAGAGADTGKGLQNFLAGLGLLLAAQILSACMGIFVQDTYAAYTTTWRENLFWSHFLSLPLFLPVAPVLRRQYASLAHTPGVSGALRSLAKSPALGEGMRPWVMQLAEWSRDVPSGVFFLAVNAATQLACISGVNLLSSRSSAVTVTIVLNVRKLVSFIFSTWLFGHVLSGRMMVGAGLVFGSGALYGWETSWRVPRERKRREVEGVNGKTNGGEKSQ</sequence>
<dbReference type="GO" id="GO:0005464">
    <property type="term" value="F:UDP-xylose transmembrane transporter activity"/>
    <property type="evidence" value="ECO:0007669"/>
    <property type="project" value="TreeGrafter"/>
</dbReference>
<evidence type="ECO:0000256" key="6">
    <source>
        <dbReference type="ARBA" id="ARBA00023136"/>
    </source>
</evidence>
<keyword evidence="4 7" id="KW-0812">Transmembrane</keyword>
<keyword evidence="9" id="KW-1185">Reference proteome</keyword>
<evidence type="ECO:0008006" key="10">
    <source>
        <dbReference type="Google" id="ProtNLM"/>
    </source>
</evidence>
<comment type="subcellular location">
    <subcellularLocation>
        <location evidence="1">Endomembrane system</location>
        <topology evidence="1">Multi-pass membrane protein</topology>
    </subcellularLocation>
</comment>
<evidence type="ECO:0000256" key="2">
    <source>
        <dbReference type="ARBA" id="ARBA00022448"/>
    </source>
</evidence>
<keyword evidence="2" id="KW-0813">Transport</keyword>
<feature type="transmembrane region" description="Helical" evidence="7">
    <location>
        <begin position="350"/>
        <end position="368"/>
    </location>
</feature>
<dbReference type="EMBL" id="JAESVG020000006">
    <property type="protein sequence ID" value="KAG8626506.1"/>
    <property type="molecule type" value="Genomic_DNA"/>
</dbReference>
<accession>A0A8K0PE88</accession>
<dbReference type="AlphaFoldDB" id="A0A8K0PE88"/>
<dbReference type="PANTHER" id="PTHR10778:SF4">
    <property type="entry name" value="NUCLEOTIDE SUGAR TRANSPORTER SLC35B4"/>
    <property type="match status" value="1"/>
</dbReference>
<evidence type="ECO:0000256" key="1">
    <source>
        <dbReference type="ARBA" id="ARBA00004127"/>
    </source>
</evidence>
<evidence type="ECO:0000256" key="4">
    <source>
        <dbReference type="ARBA" id="ARBA00022692"/>
    </source>
</evidence>
<feature type="transmembrane region" description="Helical" evidence="7">
    <location>
        <begin position="230"/>
        <end position="248"/>
    </location>
</feature>
<name>A0A8K0PE88_9PEZI</name>
<evidence type="ECO:0000313" key="9">
    <source>
        <dbReference type="Proteomes" id="UP000809789"/>
    </source>
</evidence>